<reference evidence="7" key="1">
    <citation type="submission" date="2020-08" db="EMBL/GenBank/DDBJ databases">
        <title>Multicomponent nature underlies the extraordinary mechanical properties of spider dragline silk.</title>
        <authorList>
            <person name="Kono N."/>
            <person name="Nakamura H."/>
            <person name="Mori M."/>
            <person name="Yoshida Y."/>
            <person name="Ohtoshi R."/>
            <person name="Malay A.D."/>
            <person name="Moran D.A.P."/>
            <person name="Tomita M."/>
            <person name="Numata K."/>
            <person name="Arakawa K."/>
        </authorList>
    </citation>
    <scope>NUCLEOTIDE SEQUENCE</scope>
</reference>
<evidence type="ECO:0000313" key="7">
    <source>
        <dbReference type="EMBL" id="GFU61662.1"/>
    </source>
</evidence>
<comment type="similarity">
    <text evidence="2">Belongs to the RNase K family.</text>
</comment>
<evidence type="ECO:0000256" key="5">
    <source>
        <dbReference type="ARBA" id="ARBA00023136"/>
    </source>
</evidence>
<protein>
    <submittedName>
        <fullName evidence="7">Ribonuclease kappa</fullName>
    </submittedName>
</protein>
<dbReference type="OrthoDB" id="67317at2759"/>
<accession>A0A8X6R0C8</accession>
<keyword evidence="8" id="KW-1185">Reference proteome</keyword>
<dbReference type="PANTHER" id="PTHR31733">
    <property type="entry name" value="RIBONUCLEASE KAPPA"/>
    <property type="match status" value="1"/>
</dbReference>
<evidence type="ECO:0000256" key="3">
    <source>
        <dbReference type="ARBA" id="ARBA00022692"/>
    </source>
</evidence>
<evidence type="ECO:0000256" key="1">
    <source>
        <dbReference type="ARBA" id="ARBA00004141"/>
    </source>
</evidence>
<keyword evidence="3 6" id="KW-0812">Transmembrane</keyword>
<dbReference type="EMBL" id="BMAW01040927">
    <property type="protein sequence ID" value="GFU61662.1"/>
    <property type="molecule type" value="Genomic_DNA"/>
</dbReference>
<evidence type="ECO:0000313" key="8">
    <source>
        <dbReference type="Proteomes" id="UP000887013"/>
    </source>
</evidence>
<dbReference type="Proteomes" id="UP000887013">
    <property type="component" value="Unassembled WGS sequence"/>
</dbReference>
<keyword evidence="5 6" id="KW-0472">Membrane</keyword>
<feature type="transmembrane region" description="Helical" evidence="6">
    <location>
        <begin position="12"/>
        <end position="34"/>
    </location>
</feature>
<gene>
    <name evidence="7" type="primary">NCL1_32869</name>
    <name evidence="7" type="ORF">NPIL_622071</name>
</gene>
<organism evidence="7 8">
    <name type="scientific">Nephila pilipes</name>
    <name type="common">Giant wood spider</name>
    <name type="synonym">Nephila maculata</name>
    <dbReference type="NCBI Taxonomy" id="299642"/>
    <lineage>
        <taxon>Eukaryota</taxon>
        <taxon>Metazoa</taxon>
        <taxon>Ecdysozoa</taxon>
        <taxon>Arthropoda</taxon>
        <taxon>Chelicerata</taxon>
        <taxon>Arachnida</taxon>
        <taxon>Araneae</taxon>
        <taxon>Araneomorphae</taxon>
        <taxon>Entelegynae</taxon>
        <taxon>Araneoidea</taxon>
        <taxon>Nephilidae</taxon>
        <taxon>Nephila</taxon>
    </lineage>
</organism>
<evidence type="ECO:0000256" key="2">
    <source>
        <dbReference type="ARBA" id="ARBA00008458"/>
    </source>
</evidence>
<dbReference type="Pfam" id="PF23489">
    <property type="entry name" value="V-ATPase_su_f"/>
    <property type="match status" value="1"/>
</dbReference>
<comment type="caution">
    <text evidence="7">The sequence shown here is derived from an EMBL/GenBank/DDBJ whole genome shotgun (WGS) entry which is preliminary data.</text>
</comment>
<dbReference type="AlphaFoldDB" id="A0A8X6R0C8"/>
<comment type="subcellular location">
    <subcellularLocation>
        <location evidence="1">Membrane</location>
        <topology evidence="1">Multi-pass membrane protein</topology>
    </subcellularLocation>
</comment>
<proteinExistence type="inferred from homology"/>
<evidence type="ECO:0000256" key="6">
    <source>
        <dbReference type="SAM" id="Phobius"/>
    </source>
</evidence>
<dbReference type="InterPro" id="IPR026770">
    <property type="entry name" value="RNase_K"/>
</dbReference>
<sequence length="98" mass="11204">MRYKFCGPKLTACTMLLSTMGMVILGVVGLLFWINCTSFAEDLMIEEIDENFKTKMNDRYNELAYNCLIAAGMYALTLIVAIWQYILNRRDGSIIALF</sequence>
<feature type="transmembrane region" description="Helical" evidence="6">
    <location>
        <begin position="63"/>
        <end position="87"/>
    </location>
</feature>
<dbReference type="GO" id="GO:0016020">
    <property type="term" value="C:membrane"/>
    <property type="evidence" value="ECO:0007669"/>
    <property type="project" value="UniProtKB-SubCell"/>
</dbReference>
<evidence type="ECO:0000256" key="4">
    <source>
        <dbReference type="ARBA" id="ARBA00022989"/>
    </source>
</evidence>
<keyword evidence="4 6" id="KW-1133">Transmembrane helix</keyword>
<dbReference type="InterPro" id="IPR056552">
    <property type="entry name" value="Ribonucl_Kappa"/>
</dbReference>
<dbReference type="GO" id="GO:0004521">
    <property type="term" value="F:RNA endonuclease activity"/>
    <property type="evidence" value="ECO:0007669"/>
    <property type="project" value="InterPro"/>
</dbReference>
<name>A0A8X6R0C8_NEPPI</name>